<proteinExistence type="predicted"/>
<sequence length="75" mass="8341">MSSTLGSRDTSSSLTASCMATPSLLHAYHSKYLAKTDSIQNSKRAWATRKPSVFHHAKSVERALGDALDWRLGWY</sequence>
<dbReference type="AlphaFoldDB" id="A0A4Y7Q0H7"/>
<dbReference type="EMBL" id="ML170183">
    <property type="protein sequence ID" value="TDL21144.1"/>
    <property type="molecule type" value="Genomic_DNA"/>
</dbReference>
<organism evidence="1 2">
    <name type="scientific">Rickenella mellea</name>
    <dbReference type="NCBI Taxonomy" id="50990"/>
    <lineage>
        <taxon>Eukaryota</taxon>
        <taxon>Fungi</taxon>
        <taxon>Dikarya</taxon>
        <taxon>Basidiomycota</taxon>
        <taxon>Agaricomycotina</taxon>
        <taxon>Agaricomycetes</taxon>
        <taxon>Hymenochaetales</taxon>
        <taxon>Rickenellaceae</taxon>
        <taxon>Rickenella</taxon>
    </lineage>
</organism>
<name>A0A4Y7Q0H7_9AGAM</name>
<keyword evidence="2" id="KW-1185">Reference proteome</keyword>
<evidence type="ECO:0000313" key="1">
    <source>
        <dbReference type="EMBL" id="TDL21144.1"/>
    </source>
</evidence>
<evidence type="ECO:0000313" key="2">
    <source>
        <dbReference type="Proteomes" id="UP000294933"/>
    </source>
</evidence>
<dbReference type="VEuPathDB" id="FungiDB:BD410DRAFT_316708"/>
<dbReference type="Proteomes" id="UP000294933">
    <property type="component" value="Unassembled WGS sequence"/>
</dbReference>
<gene>
    <name evidence="1" type="ORF">BD410DRAFT_316708</name>
</gene>
<reference evidence="1 2" key="1">
    <citation type="submission" date="2018-06" db="EMBL/GenBank/DDBJ databases">
        <title>A transcriptomic atlas of mushroom development highlights an independent origin of complex multicellularity.</title>
        <authorList>
            <consortium name="DOE Joint Genome Institute"/>
            <person name="Krizsan K."/>
            <person name="Almasi E."/>
            <person name="Merenyi Z."/>
            <person name="Sahu N."/>
            <person name="Viragh M."/>
            <person name="Koszo T."/>
            <person name="Mondo S."/>
            <person name="Kiss B."/>
            <person name="Balint B."/>
            <person name="Kues U."/>
            <person name="Barry K."/>
            <person name="Hegedus J.C."/>
            <person name="Henrissat B."/>
            <person name="Johnson J."/>
            <person name="Lipzen A."/>
            <person name="Ohm R."/>
            <person name="Nagy I."/>
            <person name="Pangilinan J."/>
            <person name="Yan J."/>
            <person name="Xiong Y."/>
            <person name="Grigoriev I.V."/>
            <person name="Hibbett D.S."/>
            <person name="Nagy L.G."/>
        </authorList>
    </citation>
    <scope>NUCLEOTIDE SEQUENCE [LARGE SCALE GENOMIC DNA]</scope>
    <source>
        <strain evidence="1 2">SZMC22713</strain>
    </source>
</reference>
<protein>
    <submittedName>
        <fullName evidence="1">Uncharacterized protein</fullName>
    </submittedName>
</protein>
<accession>A0A4Y7Q0H7</accession>